<proteinExistence type="predicted"/>
<dbReference type="EMBL" id="MLJW01000175">
    <property type="protein sequence ID" value="OIQ95009.1"/>
    <property type="molecule type" value="Genomic_DNA"/>
</dbReference>
<comment type="caution">
    <text evidence="2">The sequence shown here is derived from an EMBL/GenBank/DDBJ whole genome shotgun (WGS) entry which is preliminary data.</text>
</comment>
<organism evidence="2">
    <name type="scientific">mine drainage metagenome</name>
    <dbReference type="NCBI Taxonomy" id="410659"/>
    <lineage>
        <taxon>unclassified sequences</taxon>
        <taxon>metagenomes</taxon>
        <taxon>ecological metagenomes</taxon>
    </lineage>
</organism>
<gene>
    <name evidence="2" type="ORF">GALL_230230</name>
</gene>
<evidence type="ECO:0000313" key="2">
    <source>
        <dbReference type="EMBL" id="OIQ95009.1"/>
    </source>
</evidence>
<feature type="region of interest" description="Disordered" evidence="1">
    <location>
        <begin position="1"/>
        <end position="37"/>
    </location>
</feature>
<feature type="region of interest" description="Disordered" evidence="1">
    <location>
        <begin position="105"/>
        <end position="171"/>
    </location>
</feature>
<sequence length="171" mass="18448">MWSAVARHRSRKRGPTRALEVSDSETSTRSPRAVRPARQRRCQVTALHIHPTAAQLRGRKAIPRVGVERADLCQRSRVLRIRPVVLGGAIFPPAASRPLMPDVECGGPTPLSEARPDSRPGGFGFRNLHPIPASGQARSSTAVPGHRTPHPSNRRPTSGAEIPSACRCGTS</sequence>
<reference evidence="2" key="1">
    <citation type="submission" date="2016-10" db="EMBL/GenBank/DDBJ databases">
        <title>Sequence of Gallionella enrichment culture.</title>
        <authorList>
            <person name="Poehlein A."/>
            <person name="Muehling M."/>
            <person name="Daniel R."/>
        </authorList>
    </citation>
    <scope>NUCLEOTIDE SEQUENCE</scope>
</reference>
<protein>
    <submittedName>
        <fullName evidence="2">Uncharacterized protein</fullName>
    </submittedName>
</protein>
<feature type="compositionally biased region" description="Basic residues" evidence="1">
    <location>
        <begin position="1"/>
        <end position="15"/>
    </location>
</feature>
<dbReference type="AlphaFoldDB" id="A0A1J5RGX7"/>
<name>A0A1J5RGX7_9ZZZZ</name>
<accession>A0A1J5RGX7</accession>
<evidence type="ECO:0000256" key="1">
    <source>
        <dbReference type="SAM" id="MobiDB-lite"/>
    </source>
</evidence>